<accession>A0A318SG29</accession>
<comment type="caution">
    <text evidence="1">The sequence shown here is derived from an EMBL/GenBank/DDBJ whole genome shotgun (WGS) entry which is preliminary data.</text>
</comment>
<keyword evidence="2" id="KW-1185">Reference proteome</keyword>
<organism evidence="1 2">
    <name type="scientific">Deinococcus yavapaiensis KR-236</name>
    <dbReference type="NCBI Taxonomy" id="694435"/>
    <lineage>
        <taxon>Bacteria</taxon>
        <taxon>Thermotogati</taxon>
        <taxon>Deinococcota</taxon>
        <taxon>Deinococci</taxon>
        <taxon>Deinococcales</taxon>
        <taxon>Deinococcaceae</taxon>
        <taxon>Deinococcus</taxon>
    </lineage>
</organism>
<dbReference type="RefSeq" id="WP_146237425.1">
    <property type="nucleotide sequence ID" value="NZ_QJSX01000030.1"/>
</dbReference>
<gene>
    <name evidence="1" type="ORF">DES52_13019</name>
</gene>
<reference evidence="1 2" key="1">
    <citation type="submission" date="2018-06" db="EMBL/GenBank/DDBJ databases">
        <title>Genomic Encyclopedia of Type Strains, Phase IV (KMG-IV): sequencing the most valuable type-strain genomes for metagenomic binning, comparative biology and taxonomic classification.</title>
        <authorList>
            <person name="Goeker M."/>
        </authorList>
    </citation>
    <scope>NUCLEOTIDE SEQUENCE [LARGE SCALE GENOMIC DNA]</scope>
    <source>
        <strain evidence="1 2">DSM 18048</strain>
    </source>
</reference>
<evidence type="ECO:0000313" key="2">
    <source>
        <dbReference type="Proteomes" id="UP000248326"/>
    </source>
</evidence>
<sequence>MLTVTPLSRRSNPPGFDFHIHEDGFDLAHVHIHEDGTARVSFLEPPTHAFTVTFDEGTPDEMHERLAPILVKLLKDDPRARVPASSSSNL</sequence>
<dbReference type="EMBL" id="QJSX01000030">
    <property type="protein sequence ID" value="PYE48376.1"/>
    <property type="molecule type" value="Genomic_DNA"/>
</dbReference>
<evidence type="ECO:0000313" key="1">
    <source>
        <dbReference type="EMBL" id="PYE48376.1"/>
    </source>
</evidence>
<name>A0A318SG29_9DEIO</name>
<proteinExistence type="predicted"/>
<dbReference type="AlphaFoldDB" id="A0A318SG29"/>
<protein>
    <submittedName>
        <fullName evidence="1">Uncharacterized protein</fullName>
    </submittedName>
</protein>
<dbReference type="Proteomes" id="UP000248326">
    <property type="component" value="Unassembled WGS sequence"/>
</dbReference>